<sequence length="548" mass="63154">MIRSNPGEGEEKMESLGESREEGGEEGRGSVASAGFSGERGLHEAEMRRSGREEEEEVQETGEEMKEEEERENFDDLFGEGEEEEEEERGEKKTKIEARNEGHNLREEEDLFGEDEDDEGTGTRENDRAGRESSRREGEEGKNFEGRDGDFSRAETSSRDIFSGDHEDDEDEEKDRHERDRRRDDDGYGEDTDEDRRLSSSSLSKKGRKRKRERGDGDHDGEDSSDEEGEGDGSEEPQEVFELPFQNLPSYHQHARIVTLRLPPTVSVKVNGEDLHKGPPGTRRDNPLGGPAPTASAVDTNNFCIQIETSSEKTEKKDKKVKGEKNDTKKKENVKEEDQQGAGEKEKEEKKRGEGEEEEETNKKKKIKKKSFSSNCRLVEWDDGSFSFFVGHQMFDVQVKEDPTFLFEDSSSENVKALHCRAESRFQVRIGELLTFRKFFTQRKCMHQKKKTTLTTHEQIERAEQATRRAVERRNEFARMRRRQMESLRGTERGLTRNFLEADSEEEEEIRGGEEKKKDTGGDDEDDEDDGLSLAKIKERFKRQKRYK</sequence>
<feature type="compositionally biased region" description="Basic and acidic residues" evidence="1">
    <location>
        <begin position="482"/>
        <end position="495"/>
    </location>
</feature>
<dbReference type="Proteomes" id="UP000221165">
    <property type="component" value="Unassembled WGS sequence"/>
</dbReference>
<organism evidence="2 3">
    <name type="scientific">Cystoisospora suis</name>
    <dbReference type="NCBI Taxonomy" id="483139"/>
    <lineage>
        <taxon>Eukaryota</taxon>
        <taxon>Sar</taxon>
        <taxon>Alveolata</taxon>
        <taxon>Apicomplexa</taxon>
        <taxon>Conoidasida</taxon>
        <taxon>Coccidia</taxon>
        <taxon>Eucoccidiorida</taxon>
        <taxon>Eimeriorina</taxon>
        <taxon>Sarcocystidae</taxon>
        <taxon>Cystoisospora</taxon>
    </lineage>
</organism>
<dbReference type="VEuPathDB" id="ToxoDB:CSUI_009897"/>
<feature type="region of interest" description="Disordered" evidence="1">
    <location>
        <begin position="1"/>
        <end position="248"/>
    </location>
</feature>
<reference evidence="2 3" key="1">
    <citation type="journal article" date="2017" name="Int. J. Parasitol.">
        <title>The genome of the protozoan parasite Cystoisospora suis and a reverse vaccinology approach to identify vaccine candidates.</title>
        <authorList>
            <person name="Palmieri N."/>
            <person name="Shrestha A."/>
            <person name="Ruttkowski B."/>
            <person name="Beck T."/>
            <person name="Vogl C."/>
            <person name="Tomley F."/>
            <person name="Blake D.P."/>
            <person name="Joachim A."/>
        </authorList>
    </citation>
    <scope>NUCLEOTIDE SEQUENCE [LARGE SCALE GENOMIC DNA]</scope>
    <source>
        <strain evidence="2 3">Wien I</strain>
    </source>
</reference>
<evidence type="ECO:0000313" key="3">
    <source>
        <dbReference type="Proteomes" id="UP000221165"/>
    </source>
</evidence>
<feature type="compositionally biased region" description="Basic and acidic residues" evidence="1">
    <location>
        <begin position="40"/>
        <end position="52"/>
    </location>
</feature>
<protein>
    <submittedName>
        <fullName evidence="2">Paf1 rna polymerase ii complex component leo1</fullName>
    </submittedName>
</protein>
<evidence type="ECO:0000313" key="2">
    <source>
        <dbReference type="EMBL" id="PHJ16288.1"/>
    </source>
</evidence>
<dbReference type="Pfam" id="PF04004">
    <property type="entry name" value="Leo1"/>
    <property type="match status" value="1"/>
</dbReference>
<feature type="compositionally biased region" description="Acidic residues" evidence="1">
    <location>
        <begin position="107"/>
        <end position="120"/>
    </location>
</feature>
<dbReference type="RefSeq" id="XP_067918017.1">
    <property type="nucleotide sequence ID" value="XM_068070006.1"/>
</dbReference>
<feature type="region of interest" description="Disordered" evidence="1">
    <location>
        <begin position="261"/>
        <end position="367"/>
    </location>
</feature>
<feature type="compositionally biased region" description="Acidic residues" evidence="1">
    <location>
        <begin position="522"/>
        <end position="531"/>
    </location>
</feature>
<feature type="compositionally biased region" description="Basic residues" evidence="1">
    <location>
        <begin position="539"/>
        <end position="548"/>
    </location>
</feature>
<feature type="compositionally biased region" description="Basic and acidic residues" evidence="1">
    <location>
        <begin position="174"/>
        <end position="186"/>
    </location>
</feature>
<feature type="compositionally biased region" description="Basic and acidic residues" evidence="1">
    <location>
        <begin position="271"/>
        <end position="286"/>
    </location>
</feature>
<dbReference type="AlphaFoldDB" id="A0A2C6KI09"/>
<feature type="compositionally biased region" description="Basic and acidic residues" evidence="1">
    <location>
        <begin position="89"/>
        <end position="106"/>
    </location>
</feature>
<keyword evidence="3" id="KW-1185">Reference proteome</keyword>
<dbReference type="InterPro" id="IPR007149">
    <property type="entry name" value="Leo1"/>
</dbReference>
<feature type="compositionally biased region" description="Basic and acidic residues" evidence="1">
    <location>
        <begin position="310"/>
        <end position="354"/>
    </location>
</feature>
<gene>
    <name evidence="2" type="ORF">CSUI_009897</name>
</gene>
<dbReference type="GO" id="GO:0006368">
    <property type="term" value="P:transcription elongation by RNA polymerase II"/>
    <property type="evidence" value="ECO:0007669"/>
    <property type="project" value="InterPro"/>
</dbReference>
<feature type="compositionally biased region" description="Basic and acidic residues" evidence="1">
    <location>
        <begin position="510"/>
        <end position="521"/>
    </location>
</feature>
<proteinExistence type="predicted"/>
<feature type="compositionally biased region" description="Basic and acidic residues" evidence="1">
    <location>
        <begin position="9"/>
        <end position="28"/>
    </location>
</feature>
<feature type="compositionally biased region" description="Acidic residues" evidence="1">
    <location>
        <begin position="53"/>
        <end position="88"/>
    </location>
</feature>
<dbReference type="EMBL" id="MIGC01006267">
    <property type="protein sequence ID" value="PHJ16288.1"/>
    <property type="molecule type" value="Genomic_DNA"/>
</dbReference>
<dbReference type="OrthoDB" id="333546at2759"/>
<feature type="compositionally biased region" description="Basic and acidic residues" evidence="1">
    <location>
        <begin position="121"/>
        <end position="165"/>
    </location>
</feature>
<comment type="caution">
    <text evidence="2">The sequence shown here is derived from an EMBL/GenBank/DDBJ whole genome shotgun (WGS) entry which is preliminary data.</text>
</comment>
<dbReference type="GO" id="GO:0016593">
    <property type="term" value="C:Cdc73/Paf1 complex"/>
    <property type="evidence" value="ECO:0007669"/>
    <property type="project" value="InterPro"/>
</dbReference>
<accession>A0A2C6KI09</accession>
<dbReference type="GeneID" id="94433217"/>
<feature type="compositionally biased region" description="Acidic residues" evidence="1">
    <location>
        <begin position="219"/>
        <end position="239"/>
    </location>
</feature>
<evidence type="ECO:0000256" key="1">
    <source>
        <dbReference type="SAM" id="MobiDB-lite"/>
    </source>
</evidence>
<feature type="region of interest" description="Disordered" evidence="1">
    <location>
        <begin position="482"/>
        <end position="548"/>
    </location>
</feature>
<name>A0A2C6KI09_9APIC</name>